<dbReference type="KEGG" id="hhw:NCTC503_00412"/>
<sequence length="174" mass="20518">MEEVYKIVNLIRENLLMCQFIIHKIINRQSQYDIFFFHIMILYSYVIKKCGKGRGEKMIIVESVSKHVSGENIKHNYIYRLVRSDISLYIQSELSQIQTYGIEVERQDIKDGKIINLERDCVKSISPQRYKVHDLLKILYSNDVSPIHLIEVLGEYIDEYIADFDKCLKDTSSC</sequence>
<proteinExistence type="predicted"/>
<evidence type="ECO:0000313" key="1">
    <source>
        <dbReference type="EMBL" id="VTQ83740.1"/>
    </source>
</evidence>
<protein>
    <submittedName>
        <fullName evidence="1">Uncharacterized protein</fullName>
    </submittedName>
</protein>
<gene>
    <name evidence="1" type="ORF">NCTC503_00412</name>
</gene>
<dbReference type="Proteomes" id="UP000308489">
    <property type="component" value="Chromosome 1"/>
</dbReference>
<dbReference type="EMBL" id="LR590481">
    <property type="protein sequence ID" value="VTQ83740.1"/>
    <property type="molecule type" value="Genomic_DNA"/>
</dbReference>
<name>A0A4U9R4X0_HATHI</name>
<organism evidence="1 2">
    <name type="scientific">Hathewaya histolytica</name>
    <name type="common">Clostridium histolyticum</name>
    <dbReference type="NCBI Taxonomy" id="1498"/>
    <lineage>
        <taxon>Bacteria</taxon>
        <taxon>Bacillati</taxon>
        <taxon>Bacillota</taxon>
        <taxon>Clostridia</taxon>
        <taxon>Eubacteriales</taxon>
        <taxon>Clostridiaceae</taxon>
        <taxon>Hathewaya</taxon>
    </lineage>
</organism>
<dbReference type="AlphaFoldDB" id="A0A4U9R4X0"/>
<keyword evidence="2" id="KW-1185">Reference proteome</keyword>
<evidence type="ECO:0000313" key="2">
    <source>
        <dbReference type="Proteomes" id="UP000308489"/>
    </source>
</evidence>
<dbReference type="InterPro" id="IPR017016">
    <property type="entry name" value="UCP033595"/>
</dbReference>
<accession>A0A4U9R4X0</accession>
<dbReference type="Pfam" id="PF20124">
    <property type="entry name" value="DUF6514"/>
    <property type="match status" value="1"/>
</dbReference>
<reference evidence="1 2" key="1">
    <citation type="submission" date="2019-05" db="EMBL/GenBank/DDBJ databases">
        <authorList>
            <consortium name="Pathogen Informatics"/>
        </authorList>
    </citation>
    <scope>NUCLEOTIDE SEQUENCE [LARGE SCALE GENOMIC DNA]</scope>
    <source>
        <strain evidence="1 2">NCTC503</strain>
    </source>
</reference>